<dbReference type="OrthoDB" id="158739at2759"/>
<comment type="caution">
    <text evidence="1">The sequence shown here is derived from an EMBL/GenBank/DDBJ whole genome shotgun (WGS) entry which is preliminary data.</text>
</comment>
<sequence length="446" mass="50853">MKLRHHVPGADKGRFHGTGMKFGPATVIAGYVKTFQTPTHSFGNLSLASQGIPLKHPRHEEDICITDEGADKLTPPESGKSTLGILLQRYLVRRGRNAIYLSMLNLHGDCKWALQSDAKFDIFWKEETGRTLGGFVRGSTQMDIIIDEAQILYGNVIPYFWFILKDLKSGTRNPHLRVLLIGMYGEEDCPEDRLSNLYGDFVPDFKIPEEVWMPFTKQLLDMLALSGTAFGSWRTNFGVEVQALRFGRRCQRLSTTVCSPIGADLFDGSLVYCLTAPQGSFGQSERFRCVSTNEHRAYAALRIEKIFEHSNHENARLYERAWQQEWYRAATTAIPKDREISPDVGPIFGATGFIDFYISGLEWDVEFLREGDDMKGHARRFSRGGSYAKIPLKHWAIVDFRHQLRRLSCEQPNFWHVLCADDYTNVNIRRLNKQPLPTILRGDDLP</sequence>
<reference evidence="1" key="1">
    <citation type="submission" date="2021-06" db="EMBL/GenBank/DDBJ databases">
        <authorList>
            <person name="Kallberg Y."/>
            <person name="Tangrot J."/>
            <person name="Rosling A."/>
        </authorList>
    </citation>
    <scope>NUCLEOTIDE SEQUENCE</scope>
    <source>
        <strain evidence="1">FL130A</strain>
    </source>
</reference>
<evidence type="ECO:0000313" key="2">
    <source>
        <dbReference type="Proteomes" id="UP000789508"/>
    </source>
</evidence>
<name>A0A9N8VPL5_9GLOM</name>
<keyword evidence="2" id="KW-1185">Reference proteome</keyword>
<gene>
    <name evidence="1" type="ORF">ALEPTO_LOCUS1310</name>
</gene>
<dbReference type="Proteomes" id="UP000789508">
    <property type="component" value="Unassembled WGS sequence"/>
</dbReference>
<proteinExistence type="predicted"/>
<dbReference type="EMBL" id="CAJVPS010000134">
    <property type="protein sequence ID" value="CAG8456542.1"/>
    <property type="molecule type" value="Genomic_DNA"/>
</dbReference>
<dbReference type="AlphaFoldDB" id="A0A9N8VPL5"/>
<evidence type="ECO:0000313" key="1">
    <source>
        <dbReference type="EMBL" id="CAG8456542.1"/>
    </source>
</evidence>
<organism evidence="1 2">
    <name type="scientific">Ambispora leptoticha</name>
    <dbReference type="NCBI Taxonomy" id="144679"/>
    <lineage>
        <taxon>Eukaryota</taxon>
        <taxon>Fungi</taxon>
        <taxon>Fungi incertae sedis</taxon>
        <taxon>Mucoromycota</taxon>
        <taxon>Glomeromycotina</taxon>
        <taxon>Glomeromycetes</taxon>
        <taxon>Archaeosporales</taxon>
        <taxon>Ambisporaceae</taxon>
        <taxon>Ambispora</taxon>
    </lineage>
</organism>
<accession>A0A9N8VPL5</accession>
<protein>
    <submittedName>
        <fullName evidence="1">7508_t:CDS:1</fullName>
    </submittedName>
</protein>